<keyword evidence="6" id="KW-1185">Reference proteome</keyword>
<dbReference type="PANTHER" id="PTHR30349:SF41">
    <property type="entry name" value="INTEGRASE_RECOMBINASE PROTEIN MJ0367-RELATED"/>
    <property type="match status" value="1"/>
</dbReference>
<dbReference type="STRING" id="224999.GCA_001485475_00130"/>
<dbReference type="GO" id="GO:0015074">
    <property type="term" value="P:DNA integration"/>
    <property type="evidence" value="ECO:0007669"/>
    <property type="project" value="InterPro"/>
</dbReference>
<dbReference type="GO" id="GO:0006310">
    <property type="term" value="P:DNA recombination"/>
    <property type="evidence" value="ECO:0007669"/>
    <property type="project" value="UniProtKB-KW"/>
</dbReference>
<dbReference type="Pfam" id="PF00589">
    <property type="entry name" value="Phage_integrase"/>
    <property type="match status" value="1"/>
</dbReference>
<name>A0A0U9HIN7_9FIRM</name>
<evidence type="ECO:0000313" key="6">
    <source>
        <dbReference type="Proteomes" id="UP000062160"/>
    </source>
</evidence>
<dbReference type="SUPFAM" id="SSF56349">
    <property type="entry name" value="DNA breaking-rejoining enzymes"/>
    <property type="match status" value="1"/>
</dbReference>
<dbReference type="InterPro" id="IPR002104">
    <property type="entry name" value="Integrase_catalytic"/>
</dbReference>
<dbReference type="EMBL" id="DF976995">
    <property type="protein sequence ID" value="GAQ24147.1"/>
    <property type="molecule type" value="Genomic_DNA"/>
</dbReference>
<dbReference type="InterPro" id="IPR050090">
    <property type="entry name" value="Tyrosine_recombinase_XerCD"/>
</dbReference>
<dbReference type="PROSITE" id="PS51898">
    <property type="entry name" value="TYR_RECOMBINASE"/>
    <property type="match status" value="1"/>
</dbReference>
<keyword evidence="3" id="KW-0233">DNA recombination</keyword>
<organism evidence="5">
    <name type="scientific">Tepidanaerobacter syntrophicus</name>
    <dbReference type="NCBI Taxonomy" id="224999"/>
    <lineage>
        <taxon>Bacteria</taxon>
        <taxon>Bacillati</taxon>
        <taxon>Bacillota</taxon>
        <taxon>Clostridia</taxon>
        <taxon>Thermosediminibacterales</taxon>
        <taxon>Tepidanaerobacteraceae</taxon>
        <taxon>Tepidanaerobacter</taxon>
    </lineage>
</organism>
<comment type="similarity">
    <text evidence="1">Belongs to the 'phage' integrase family.</text>
</comment>
<keyword evidence="2" id="KW-0238">DNA-binding</keyword>
<dbReference type="Proteomes" id="UP000062160">
    <property type="component" value="Unassembled WGS sequence"/>
</dbReference>
<dbReference type="GO" id="GO:0003677">
    <property type="term" value="F:DNA binding"/>
    <property type="evidence" value="ECO:0007669"/>
    <property type="project" value="UniProtKB-KW"/>
</dbReference>
<proteinExistence type="inferred from homology"/>
<evidence type="ECO:0000256" key="2">
    <source>
        <dbReference type="ARBA" id="ARBA00023125"/>
    </source>
</evidence>
<dbReference type="AlphaFoldDB" id="A0A0U9HIN7"/>
<evidence type="ECO:0000259" key="4">
    <source>
        <dbReference type="PROSITE" id="PS51898"/>
    </source>
</evidence>
<accession>A0A0U9HIN7</accession>
<protein>
    <submittedName>
        <fullName evidence="5">Phage integrase family protein</fullName>
    </submittedName>
</protein>
<evidence type="ECO:0000313" key="5">
    <source>
        <dbReference type="EMBL" id="GAQ24147.1"/>
    </source>
</evidence>
<gene>
    <name evidence="5" type="ORF">TSYNT_1132</name>
</gene>
<dbReference type="InterPro" id="IPR011010">
    <property type="entry name" value="DNA_brk_join_enz"/>
</dbReference>
<evidence type="ECO:0000256" key="1">
    <source>
        <dbReference type="ARBA" id="ARBA00008857"/>
    </source>
</evidence>
<dbReference type="PANTHER" id="PTHR30349">
    <property type="entry name" value="PHAGE INTEGRASE-RELATED"/>
    <property type="match status" value="1"/>
</dbReference>
<dbReference type="Gene3D" id="1.10.443.10">
    <property type="entry name" value="Intergrase catalytic core"/>
    <property type="match status" value="1"/>
</dbReference>
<reference evidence="5" key="1">
    <citation type="journal article" date="2016" name="Genome Announc.">
        <title>Draft Genome Sequence of the Syntrophic Lactate-Degrading Bacterium Tepidanaerobacter syntrophicus JLT.</title>
        <authorList>
            <person name="Matsuura N."/>
            <person name="Ohashi A."/>
            <person name="Tourlousse D.M."/>
            <person name="Sekiguchi Y."/>
        </authorList>
    </citation>
    <scope>NUCLEOTIDE SEQUENCE [LARGE SCALE GENOMIC DNA]</scope>
    <source>
        <strain evidence="5">JL</strain>
    </source>
</reference>
<feature type="domain" description="Tyr recombinase" evidence="4">
    <location>
        <begin position="18"/>
        <end position="194"/>
    </location>
</feature>
<sequence>MSNPVSDDFFIKVQESVISPCKLDTKSFRRLEEAIAHFGISRDIAIFYTLAYTGIRTSELVNLRLNDIIKDTLIIRFGKGHKQRAIPLNNTVKEALNNWLSTRPRYKYSDLDYLFIGERGKLNRSTVFKMIKHYCHLAKIEPVSPHQLRHYFCKNALEKGFNIVEVAALAGHSRITTTQIYIKTSLQELKAKMELL</sequence>
<evidence type="ECO:0000256" key="3">
    <source>
        <dbReference type="ARBA" id="ARBA00023172"/>
    </source>
</evidence>
<dbReference type="RefSeq" id="WP_238142603.1">
    <property type="nucleotide sequence ID" value="NZ_DF976995.1"/>
</dbReference>
<dbReference type="InterPro" id="IPR013762">
    <property type="entry name" value="Integrase-like_cat_sf"/>
</dbReference>